<dbReference type="Proteomes" id="UP000011713">
    <property type="component" value="Unassembled WGS sequence"/>
</dbReference>
<dbReference type="HOGENOM" id="CLU_1083587_0_0_1"/>
<dbReference type="eggNOG" id="ENOG502SMVJ">
    <property type="taxonomic scope" value="Eukaryota"/>
</dbReference>
<name>M4BUH2_HYAAE</name>
<keyword evidence="2" id="KW-1185">Reference proteome</keyword>
<evidence type="ECO:0000313" key="1">
    <source>
        <dbReference type="EnsemblProtists" id="HpaP810160"/>
    </source>
</evidence>
<evidence type="ECO:0008006" key="3">
    <source>
        <dbReference type="Google" id="ProtNLM"/>
    </source>
</evidence>
<dbReference type="InParanoid" id="M4BUH2"/>
<reference evidence="1" key="2">
    <citation type="submission" date="2015-06" db="UniProtKB">
        <authorList>
            <consortium name="EnsemblProtists"/>
        </authorList>
    </citation>
    <scope>IDENTIFICATION</scope>
    <source>
        <strain evidence="1">Emoy2</strain>
    </source>
</reference>
<dbReference type="STRING" id="559515.M4BUH2"/>
<reference evidence="2" key="1">
    <citation type="journal article" date="2010" name="Science">
        <title>Signatures of adaptation to obligate biotrophy in the Hyaloperonospora arabidopsidis genome.</title>
        <authorList>
            <person name="Baxter L."/>
            <person name="Tripathy S."/>
            <person name="Ishaque N."/>
            <person name="Boot N."/>
            <person name="Cabral A."/>
            <person name="Kemen E."/>
            <person name="Thines M."/>
            <person name="Ah-Fong A."/>
            <person name="Anderson R."/>
            <person name="Badejoko W."/>
            <person name="Bittner-Eddy P."/>
            <person name="Boore J.L."/>
            <person name="Chibucos M.C."/>
            <person name="Coates M."/>
            <person name="Dehal P."/>
            <person name="Delehaunty K."/>
            <person name="Dong S."/>
            <person name="Downton P."/>
            <person name="Dumas B."/>
            <person name="Fabro G."/>
            <person name="Fronick C."/>
            <person name="Fuerstenberg S.I."/>
            <person name="Fulton L."/>
            <person name="Gaulin E."/>
            <person name="Govers F."/>
            <person name="Hughes L."/>
            <person name="Humphray S."/>
            <person name="Jiang R.H."/>
            <person name="Judelson H."/>
            <person name="Kamoun S."/>
            <person name="Kyung K."/>
            <person name="Meijer H."/>
            <person name="Minx P."/>
            <person name="Morris P."/>
            <person name="Nelson J."/>
            <person name="Phuntumart V."/>
            <person name="Qutob D."/>
            <person name="Rehmany A."/>
            <person name="Rougon-Cardoso A."/>
            <person name="Ryden P."/>
            <person name="Torto-Alalibo T."/>
            <person name="Studholme D."/>
            <person name="Wang Y."/>
            <person name="Win J."/>
            <person name="Wood J."/>
            <person name="Clifton S.W."/>
            <person name="Rogers J."/>
            <person name="Van den Ackerveken G."/>
            <person name="Jones J.D."/>
            <person name="McDowell J.M."/>
            <person name="Beynon J."/>
            <person name="Tyler B.M."/>
        </authorList>
    </citation>
    <scope>NUCLEOTIDE SEQUENCE [LARGE SCALE GENOMIC DNA]</scope>
    <source>
        <strain evidence="2">Emoy2</strain>
    </source>
</reference>
<evidence type="ECO:0000313" key="2">
    <source>
        <dbReference type="Proteomes" id="UP000011713"/>
    </source>
</evidence>
<dbReference type="EMBL" id="JH597939">
    <property type="status" value="NOT_ANNOTATED_CDS"/>
    <property type="molecule type" value="Genomic_DNA"/>
</dbReference>
<dbReference type="PANTHER" id="PTHR37067:SF3">
    <property type="entry name" value="PX DOMAIN-CONTAINING PROTEIN"/>
    <property type="match status" value="1"/>
</dbReference>
<sequence length="257" mass="29717">MNDMIVGQYVHVLVGAFLQDVSDMTGDVSVWAFSLAFDTSTHREQSFFDVRVRIFYKGLLCNIHLVGLPMFDRHKAKIVYNMLVKFLDALYPDWRFKLLNASSDGENTMTGHHAGVVTLIARCTEFNVLRVWCAPHQIDIIVKSAAESINGGAYIKEVYSLSVHLQSHNNLIIKMDVKRPKNLNCWVHLGHFLNFYKQYRRPIIAHTEEKHPENLPSAEWWVITYAVAPVIEEMNNTFTKLQSRHYWSRSSRSSSMR</sequence>
<accession>M4BUH2</accession>
<protein>
    <recommendedName>
        <fullName evidence="3">DUF4371 domain-containing protein</fullName>
    </recommendedName>
</protein>
<organism evidence="1 2">
    <name type="scientific">Hyaloperonospora arabidopsidis (strain Emoy2)</name>
    <name type="common">Downy mildew agent</name>
    <name type="synonym">Peronospora arabidopsidis</name>
    <dbReference type="NCBI Taxonomy" id="559515"/>
    <lineage>
        <taxon>Eukaryota</taxon>
        <taxon>Sar</taxon>
        <taxon>Stramenopiles</taxon>
        <taxon>Oomycota</taxon>
        <taxon>Peronosporomycetes</taxon>
        <taxon>Peronosporales</taxon>
        <taxon>Peronosporaceae</taxon>
        <taxon>Hyaloperonospora</taxon>
    </lineage>
</organism>
<dbReference type="AlphaFoldDB" id="M4BUH2"/>
<proteinExistence type="predicted"/>
<dbReference type="EnsemblProtists" id="HpaT810160">
    <property type="protein sequence ID" value="HpaP810160"/>
    <property type="gene ID" value="HpaG810160"/>
</dbReference>
<dbReference type="VEuPathDB" id="FungiDB:HpaG810160"/>
<dbReference type="PANTHER" id="PTHR37067">
    <property type="entry name" value="PX DOMAIN-CONTAINING PROTEIN"/>
    <property type="match status" value="1"/>
</dbReference>